<organism evidence="1 2">
    <name type="scientific">Streptomyces roseolus</name>
    <dbReference type="NCBI Taxonomy" id="67358"/>
    <lineage>
        <taxon>Bacteria</taxon>
        <taxon>Bacillati</taxon>
        <taxon>Actinomycetota</taxon>
        <taxon>Actinomycetes</taxon>
        <taxon>Kitasatosporales</taxon>
        <taxon>Streptomycetaceae</taxon>
        <taxon>Streptomyces</taxon>
    </lineage>
</organism>
<evidence type="ECO:0008006" key="3">
    <source>
        <dbReference type="Google" id="ProtNLM"/>
    </source>
</evidence>
<gene>
    <name evidence="1" type="ORF">R2363_11220</name>
</gene>
<comment type="caution">
    <text evidence="1">The sequence shown here is derived from an EMBL/GenBank/DDBJ whole genome shotgun (WGS) entry which is preliminary data.</text>
</comment>
<keyword evidence="2" id="KW-1185">Reference proteome</keyword>
<dbReference type="RefSeq" id="WP_319009211.1">
    <property type="nucleotide sequence ID" value="NZ_JAWJZF010000338.1"/>
</dbReference>
<name>A0ABU4K5J7_9ACTN</name>
<proteinExistence type="predicted"/>
<evidence type="ECO:0000313" key="2">
    <source>
        <dbReference type="Proteomes" id="UP001278571"/>
    </source>
</evidence>
<sequence length="599" mass="62656">MAETVLTNTGLDQFLALLDGRPEHRDPAFARAAEAVLGLLALRGADRTAGLPEPDPRLVRQLLVEDLPAFVYAPPGDLPAYPAVVGALAGCFDGELRQRVAAVVAEAGPDFERAMTDPGNLTWHRWYASLLRTVGADLADADDVRRRIGALDGAPLPDGVLRADLMGRTALAETVLAEAVARAYVRDAEQPPAAGPLLTDHAVAAGIGRVTAALLDRWTAAGLADELAGPFARFAPGPDDFPHLVLADALLDEHMDYYGDPSVAVPPPADDGPAGDTERDADALLAAVEELAEEEYEPYGGEAPHLLYALYQRGCAADSIARRAAEYEDWTVDPALEDVPVPVPEGATGDYVTPPVPELVRLLGSAGITEDDRARLDGPARDLAAVADRLAVTGLVLRSGDAFGLTPRGAATVRYLLRVRRIAAPTAAEAAAWTAKELVTAAAQWPHPAAARVLADWLHARGETADAWSELLAALGAVHAHASEGAAVRALFGLLDTAAAPPSALRGALRDPVVGAYALDALRVRGEDAEPLQVPVSSRALRVLDRLPAKKGPLESRRAAFDAAAADWPGGSAALVEAMAGADRHGTERALGPLGISLP</sequence>
<dbReference type="Proteomes" id="UP001278571">
    <property type="component" value="Unassembled WGS sequence"/>
</dbReference>
<dbReference type="EMBL" id="JAWJZF010000338">
    <property type="protein sequence ID" value="MDX2292742.1"/>
    <property type="molecule type" value="Genomic_DNA"/>
</dbReference>
<reference evidence="1 2" key="1">
    <citation type="submission" date="2023-10" db="EMBL/GenBank/DDBJ databases">
        <authorList>
            <person name="Wang X.X."/>
        </authorList>
    </citation>
    <scope>NUCLEOTIDE SEQUENCE [LARGE SCALE GENOMIC DNA]</scope>
    <source>
        <strain evidence="1 2">NBRC 12816</strain>
    </source>
</reference>
<protein>
    <recommendedName>
        <fullName evidence="3">Helicase XPB/Ssl2 N-terminal domain-containing protein</fullName>
    </recommendedName>
</protein>
<evidence type="ECO:0000313" key="1">
    <source>
        <dbReference type="EMBL" id="MDX2292742.1"/>
    </source>
</evidence>
<accession>A0ABU4K5J7</accession>